<dbReference type="EMBL" id="KB021271">
    <property type="protein sequence ID" value="ELA24384.1"/>
    <property type="molecule type" value="Genomic_DNA"/>
</dbReference>
<sequence>MEGISRQNVLALGLVVCNFHPSIRGFEHFPIQVDEAAVTRMRKDMDDKDDDDKDDVDKDVGDDDDRSDGQDKTGIHVNRVRLGNLHAVGLQIEAGVIHCSRFWSSGRRLAHLVTNSMLMEERTSLWAAFTRYLVDHLPSLHLATTCLVNLVSSTDFQHQHILLLVLLHSLSYRNNACSTINMSGGTPPLPPLRDRRDWNLWSSSLLAYCQVYRTNIQGAPVRFTSSENELMYLMTLGPPEALFDLMYDSLSTEIIDGLRHCGYTFPARSHPNNLLELIKNFLAPSISQRAIHVSSLLVKIAAVEDPTTPNEILALLLYRGMEVYDPALVPNDLGDNRALSWDGLIAILEN</sequence>
<name>L2FDE4_COLFN</name>
<gene>
    <name evidence="2" type="ORF">CGGC5_14135</name>
</gene>
<accession>L2FDE4</accession>
<proteinExistence type="predicted"/>
<feature type="region of interest" description="Disordered" evidence="1">
    <location>
        <begin position="43"/>
        <end position="72"/>
    </location>
</feature>
<reference evidence="2" key="1">
    <citation type="submission" date="2012-08" db="EMBL/GenBank/DDBJ databases">
        <title>Genome analysis of Colletotrichum orbiculare and Colletotrichum fructicola.</title>
        <authorList>
            <person name="Gan P.H.P."/>
            <person name="Ikeda K."/>
            <person name="Irieda H."/>
            <person name="Narusaka M."/>
            <person name="O'Connell R.J."/>
            <person name="Narusaka Y."/>
            <person name="Takano Y."/>
            <person name="Kubo Y."/>
            <person name="Shirasu K."/>
        </authorList>
    </citation>
    <scope>NUCLEOTIDE SEQUENCE</scope>
    <source>
        <strain evidence="2">Nara gc5</strain>
    </source>
</reference>
<organism evidence="2">
    <name type="scientific">Colletotrichum fructicola (strain Nara gc5)</name>
    <name type="common">Anthracnose fungus</name>
    <name type="synonym">Colletotrichum gloeosporioides (strain Nara gc5)</name>
    <dbReference type="NCBI Taxonomy" id="1213859"/>
    <lineage>
        <taxon>Eukaryota</taxon>
        <taxon>Fungi</taxon>
        <taxon>Dikarya</taxon>
        <taxon>Ascomycota</taxon>
        <taxon>Pezizomycotina</taxon>
        <taxon>Sordariomycetes</taxon>
        <taxon>Hypocreomycetidae</taxon>
        <taxon>Glomerellales</taxon>
        <taxon>Glomerellaceae</taxon>
        <taxon>Colletotrichum</taxon>
        <taxon>Colletotrichum gloeosporioides species complex</taxon>
    </lineage>
</organism>
<evidence type="ECO:0000256" key="1">
    <source>
        <dbReference type="SAM" id="MobiDB-lite"/>
    </source>
</evidence>
<dbReference type="AlphaFoldDB" id="L2FDE4"/>
<dbReference type="HOGENOM" id="CLU_792288_0_0_1"/>
<protein>
    <submittedName>
        <fullName evidence="2">Uncharacterized protein</fullName>
    </submittedName>
</protein>
<evidence type="ECO:0000313" key="2">
    <source>
        <dbReference type="EMBL" id="ELA24384.1"/>
    </source>
</evidence>